<dbReference type="InterPro" id="IPR018790">
    <property type="entry name" value="DUF2358"/>
</dbReference>
<dbReference type="Pfam" id="PF10184">
    <property type="entry name" value="DUF2358"/>
    <property type="match status" value="1"/>
</dbReference>
<comment type="caution">
    <text evidence="1">The sequence shown here is derived from an EMBL/GenBank/DDBJ whole genome shotgun (WGS) entry which is preliminary data.</text>
</comment>
<gene>
    <name evidence="1" type="ORF">RJ641_026974</name>
</gene>
<accession>A0AAN8ZL92</accession>
<evidence type="ECO:0000313" key="1">
    <source>
        <dbReference type="EMBL" id="KAK6941597.1"/>
    </source>
</evidence>
<proteinExistence type="predicted"/>
<dbReference type="Proteomes" id="UP001370490">
    <property type="component" value="Unassembled WGS sequence"/>
</dbReference>
<dbReference type="AlphaFoldDB" id="A0AAN8ZL92"/>
<organism evidence="1 2">
    <name type="scientific">Dillenia turbinata</name>
    <dbReference type="NCBI Taxonomy" id="194707"/>
    <lineage>
        <taxon>Eukaryota</taxon>
        <taxon>Viridiplantae</taxon>
        <taxon>Streptophyta</taxon>
        <taxon>Embryophyta</taxon>
        <taxon>Tracheophyta</taxon>
        <taxon>Spermatophyta</taxon>
        <taxon>Magnoliopsida</taxon>
        <taxon>eudicotyledons</taxon>
        <taxon>Gunneridae</taxon>
        <taxon>Pentapetalae</taxon>
        <taxon>Dilleniales</taxon>
        <taxon>Dilleniaceae</taxon>
        <taxon>Dillenia</taxon>
    </lineage>
</organism>
<name>A0AAN8ZL92_9MAGN</name>
<evidence type="ECO:0000313" key="2">
    <source>
        <dbReference type="Proteomes" id="UP001370490"/>
    </source>
</evidence>
<keyword evidence="2" id="KW-1185">Reference proteome</keyword>
<sequence length="125" mass="14829">MAISEKCPVLTRPYEITRRWTIVMTFVLLAWKPELIFTGTSVMGINPENKKFRSCMDVFKQLWIYKMPHLETPKYQTLKRTAYYVVQNVFVLSTWRSTIFLLETTQEEEQQKIEASASLPLVFRK</sequence>
<protein>
    <submittedName>
        <fullName evidence="1">Uncharacterized protein</fullName>
    </submittedName>
</protein>
<dbReference type="EMBL" id="JBAMMX010000004">
    <property type="protein sequence ID" value="KAK6941597.1"/>
    <property type="molecule type" value="Genomic_DNA"/>
</dbReference>
<reference evidence="1 2" key="1">
    <citation type="submission" date="2023-12" db="EMBL/GenBank/DDBJ databases">
        <title>A high-quality genome assembly for Dillenia turbinata (Dilleniales).</title>
        <authorList>
            <person name="Chanderbali A."/>
        </authorList>
    </citation>
    <scope>NUCLEOTIDE SEQUENCE [LARGE SCALE GENOMIC DNA]</scope>
    <source>
        <strain evidence="1">LSX21</strain>
        <tissue evidence="1">Leaf</tissue>
    </source>
</reference>